<proteinExistence type="predicted"/>
<keyword evidence="1" id="KW-0732">Signal</keyword>
<feature type="signal peptide" evidence="1">
    <location>
        <begin position="1"/>
        <end position="23"/>
    </location>
</feature>
<dbReference type="Proteomes" id="UP001439008">
    <property type="component" value="Unassembled WGS sequence"/>
</dbReference>
<gene>
    <name evidence="2" type="ORF">MHBO_002887</name>
</gene>
<evidence type="ECO:0000256" key="1">
    <source>
        <dbReference type="SAM" id="SignalP"/>
    </source>
</evidence>
<keyword evidence="3" id="KW-1185">Reference proteome</keyword>
<organism evidence="2 3">
    <name type="scientific">Bonamia ostreae</name>
    <dbReference type="NCBI Taxonomy" id="126728"/>
    <lineage>
        <taxon>Eukaryota</taxon>
        <taxon>Sar</taxon>
        <taxon>Rhizaria</taxon>
        <taxon>Endomyxa</taxon>
        <taxon>Ascetosporea</taxon>
        <taxon>Haplosporida</taxon>
        <taxon>Bonamia</taxon>
    </lineage>
</organism>
<accession>A0ABV2APU1</accession>
<name>A0ABV2APU1_9EUKA</name>
<sequence length="55" mass="6339">MMFYFGLATALLLSIEIFIPGKTRKMLNDAYFVIVRIGYEICDIFERINDNITSG</sequence>
<evidence type="ECO:0000313" key="3">
    <source>
        <dbReference type="Proteomes" id="UP001439008"/>
    </source>
</evidence>
<feature type="chain" id="PRO_5045139005" evidence="1">
    <location>
        <begin position="24"/>
        <end position="55"/>
    </location>
</feature>
<evidence type="ECO:0000313" key="2">
    <source>
        <dbReference type="EMBL" id="MES1921352.1"/>
    </source>
</evidence>
<protein>
    <submittedName>
        <fullName evidence="2">Uncharacterized protein</fullName>
    </submittedName>
</protein>
<comment type="caution">
    <text evidence="2">The sequence shown here is derived from an EMBL/GenBank/DDBJ whole genome shotgun (WGS) entry which is preliminary data.</text>
</comment>
<reference evidence="2 3" key="1">
    <citation type="journal article" date="2024" name="BMC Biol.">
        <title>Comparative genomics of Ascetosporea gives new insight into the evolutionary basis for animal parasitism in Rhizaria.</title>
        <authorList>
            <person name="Hiltunen Thoren M."/>
            <person name="Onut-Brannstrom I."/>
            <person name="Alfjorden A."/>
            <person name="Peckova H."/>
            <person name="Swords F."/>
            <person name="Hooper C."/>
            <person name="Holzer A.S."/>
            <person name="Bass D."/>
            <person name="Burki F."/>
        </authorList>
    </citation>
    <scope>NUCLEOTIDE SEQUENCE [LARGE SCALE GENOMIC DNA]</scope>
    <source>
        <strain evidence="2">20-A016</strain>
    </source>
</reference>
<dbReference type="EMBL" id="JBDODL010001268">
    <property type="protein sequence ID" value="MES1921352.1"/>
    <property type="molecule type" value="Genomic_DNA"/>
</dbReference>